<dbReference type="AlphaFoldDB" id="A0A4R5TT14"/>
<feature type="region of interest" description="Disordered" evidence="1">
    <location>
        <begin position="62"/>
        <end position="90"/>
    </location>
</feature>
<feature type="compositionally biased region" description="Polar residues" evidence="1">
    <location>
        <begin position="62"/>
        <end position="73"/>
    </location>
</feature>
<dbReference type="InterPro" id="IPR032710">
    <property type="entry name" value="NTF2-like_dom_sf"/>
</dbReference>
<dbReference type="Proteomes" id="UP000295411">
    <property type="component" value="Unassembled WGS sequence"/>
</dbReference>
<reference evidence="3 4" key="1">
    <citation type="submission" date="2019-03" db="EMBL/GenBank/DDBJ databases">
        <title>Arthrobacter sp. nov., an bacterium isolated from biocrust in Mu Us Desert.</title>
        <authorList>
            <person name="Lixiong L."/>
        </authorList>
    </citation>
    <scope>NUCLEOTIDE SEQUENCE [LARGE SCALE GENOMIC DNA]</scope>
    <source>
        <strain evidence="3 4">SLN-3</strain>
    </source>
</reference>
<protein>
    <recommendedName>
        <fullName evidence="2">SnoaL-like domain-containing protein</fullName>
    </recommendedName>
</protein>
<dbReference type="Gene3D" id="3.10.450.50">
    <property type="match status" value="1"/>
</dbReference>
<dbReference type="OrthoDB" id="4941530at2"/>
<evidence type="ECO:0000259" key="2">
    <source>
        <dbReference type="Pfam" id="PF13577"/>
    </source>
</evidence>
<name>A0A4R5TT14_9MICC</name>
<dbReference type="EMBL" id="SMTK01000005">
    <property type="protein sequence ID" value="TDK23912.1"/>
    <property type="molecule type" value="Genomic_DNA"/>
</dbReference>
<sequence>MSDDDPVARLLTIEEIHQLKARYCRLVDEKAWTDLEELFAPDAHIEIAGGPAEQTMRNASRTARNLSAGSRTSWGPCARSTRSMPRKSPF</sequence>
<keyword evidence="4" id="KW-1185">Reference proteome</keyword>
<dbReference type="SUPFAM" id="SSF54427">
    <property type="entry name" value="NTF2-like"/>
    <property type="match status" value="1"/>
</dbReference>
<gene>
    <name evidence="3" type="ORF">E2F48_14025</name>
</gene>
<organism evidence="3 4">
    <name type="scientific">Arthrobacter crusticola</name>
    <dbReference type="NCBI Taxonomy" id="2547960"/>
    <lineage>
        <taxon>Bacteria</taxon>
        <taxon>Bacillati</taxon>
        <taxon>Actinomycetota</taxon>
        <taxon>Actinomycetes</taxon>
        <taxon>Micrococcales</taxon>
        <taxon>Micrococcaceae</taxon>
        <taxon>Arthrobacter</taxon>
    </lineage>
</organism>
<dbReference type="InterPro" id="IPR037401">
    <property type="entry name" value="SnoaL-like"/>
</dbReference>
<evidence type="ECO:0000313" key="3">
    <source>
        <dbReference type="EMBL" id="TDK23912.1"/>
    </source>
</evidence>
<feature type="domain" description="SnoaL-like" evidence="2">
    <location>
        <begin position="9"/>
        <end position="67"/>
    </location>
</feature>
<dbReference type="Pfam" id="PF13577">
    <property type="entry name" value="SnoaL_4"/>
    <property type="match status" value="1"/>
</dbReference>
<accession>A0A4R5TT14</accession>
<comment type="caution">
    <text evidence="3">The sequence shown here is derived from an EMBL/GenBank/DDBJ whole genome shotgun (WGS) entry which is preliminary data.</text>
</comment>
<evidence type="ECO:0000313" key="4">
    <source>
        <dbReference type="Proteomes" id="UP000295411"/>
    </source>
</evidence>
<evidence type="ECO:0000256" key="1">
    <source>
        <dbReference type="SAM" id="MobiDB-lite"/>
    </source>
</evidence>
<proteinExistence type="predicted"/>